<sequence>MAKAKKTKAILCVDNDHIILGSLKIQLMQEFNDDFIIETAESGDEALEILDFLTERNINTLVVITDWLMPEMKGDELLVEINKQFPKVAKIMLSGQAEDEAIQHAFKEGNLQFFLSKPWDKKELIDKIYKSVEIMS</sequence>
<dbReference type="PROSITE" id="PS50110">
    <property type="entry name" value="RESPONSE_REGULATORY"/>
    <property type="match status" value="1"/>
</dbReference>
<feature type="domain" description="Response regulatory" evidence="3">
    <location>
        <begin position="9"/>
        <end position="132"/>
    </location>
</feature>
<dbReference type="InterPro" id="IPR011006">
    <property type="entry name" value="CheY-like_superfamily"/>
</dbReference>
<dbReference type="KEGG" id="fli:Fleli_0892"/>
<dbReference type="RefSeq" id="WP_014796805.1">
    <property type="nucleotide sequence ID" value="NC_018018.1"/>
</dbReference>
<keyword evidence="1 2" id="KW-0597">Phosphoprotein</keyword>
<dbReference type="GO" id="GO:0003677">
    <property type="term" value="F:DNA binding"/>
    <property type="evidence" value="ECO:0007669"/>
    <property type="project" value="UniProtKB-KW"/>
</dbReference>
<dbReference type="HOGENOM" id="CLU_000445_69_8_10"/>
<proteinExistence type="predicted"/>
<evidence type="ECO:0000313" key="4">
    <source>
        <dbReference type="EMBL" id="AFM03347.1"/>
    </source>
</evidence>
<dbReference type="OrthoDB" id="109585at2"/>
<dbReference type="SMART" id="SM00448">
    <property type="entry name" value="REC"/>
    <property type="match status" value="1"/>
</dbReference>
<dbReference type="AlphaFoldDB" id="I4AHB2"/>
<dbReference type="SUPFAM" id="SSF52172">
    <property type="entry name" value="CheY-like"/>
    <property type="match status" value="1"/>
</dbReference>
<dbReference type="Gene3D" id="3.40.50.2300">
    <property type="match status" value="1"/>
</dbReference>
<evidence type="ECO:0000256" key="2">
    <source>
        <dbReference type="PROSITE-ProRule" id="PRU00169"/>
    </source>
</evidence>
<dbReference type="eggNOG" id="COG0784">
    <property type="taxonomic scope" value="Bacteria"/>
</dbReference>
<name>I4AHB2_BERLS</name>
<dbReference type="STRING" id="880071.Fleli_0892"/>
<evidence type="ECO:0000256" key="1">
    <source>
        <dbReference type="ARBA" id="ARBA00022553"/>
    </source>
</evidence>
<evidence type="ECO:0000259" key="3">
    <source>
        <dbReference type="PROSITE" id="PS50110"/>
    </source>
</evidence>
<dbReference type="PANTHER" id="PTHR44591:SF19">
    <property type="entry name" value="TWO-COMPONENT RESPONSE REGULATOR-RELATED"/>
    <property type="match status" value="1"/>
</dbReference>
<keyword evidence="4" id="KW-0238">DNA-binding</keyword>
<protein>
    <submittedName>
        <fullName evidence="4">Response regulator with CheY-like receiver, AAA-type ATPase, and DNA-binding domains</fullName>
    </submittedName>
</protein>
<reference evidence="5" key="1">
    <citation type="submission" date="2012-06" db="EMBL/GenBank/DDBJ databases">
        <title>The complete genome of Flexibacter litoralis DSM 6794.</title>
        <authorList>
            <person name="Lucas S."/>
            <person name="Copeland A."/>
            <person name="Lapidus A."/>
            <person name="Glavina del Rio T."/>
            <person name="Dalin E."/>
            <person name="Tice H."/>
            <person name="Bruce D."/>
            <person name="Goodwin L."/>
            <person name="Pitluck S."/>
            <person name="Peters L."/>
            <person name="Ovchinnikova G."/>
            <person name="Lu M."/>
            <person name="Kyrpides N."/>
            <person name="Mavromatis K."/>
            <person name="Ivanova N."/>
            <person name="Brettin T."/>
            <person name="Detter J.C."/>
            <person name="Han C."/>
            <person name="Larimer F."/>
            <person name="Land M."/>
            <person name="Hauser L."/>
            <person name="Markowitz V."/>
            <person name="Cheng J.-F."/>
            <person name="Hugenholtz P."/>
            <person name="Woyke T."/>
            <person name="Wu D."/>
            <person name="Spring S."/>
            <person name="Lang E."/>
            <person name="Kopitz M."/>
            <person name="Brambilla E."/>
            <person name="Klenk H.-P."/>
            <person name="Eisen J.A."/>
        </authorList>
    </citation>
    <scope>NUCLEOTIDE SEQUENCE [LARGE SCALE GENOMIC DNA]</scope>
    <source>
        <strain evidence="5">ATCC 23117 / DSM 6794 / NBRC 15988 / NCIMB 1366 / Sio-4</strain>
    </source>
</reference>
<evidence type="ECO:0000313" key="5">
    <source>
        <dbReference type="Proteomes" id="UP000006054"/>
    </source>
</evidence>
<dbReference type="EMBL" id="CP003345">
    <property type="protein sequence ID" value="AFM03347.1"/>
    <property type="molecule type" value="Genomic_DNA"/>
</dbReference>
<dbReference type="GO" id="GO:0000160">
    <property type="term" value="P:phosphorelay signal transduction system"/>
    <property type="evidence" value="ECO:0007669"/>
    <property type="project" value="InterPro"/>
</dbReference>
<dbReference type="Pfam" id="PF00072">
    <property type="entry name" value="Response_reg"/>
    <property type="match status" value="1"/>
</dbReference>
<accession>I4AHB2</accession>
<dbReference type="PANTHER" id="PTHR44591">
    <property type="entry name" value="STRESS RESPONSE REGULATOR PROTEIN 1"/>
    <property type="match status" value="1"/>
</dbReference>
<keyword evidence="5" id="KW-1185">Reference proteome</keyword>
<dbReference type="Proteomes" id="UP000006054">
    <property type="component" value="Chromosome"/>
</dbReference>
<organism evidence="4 5">
    <name type="scientific">Bernardetia litoralis (strain ATCC 23117 / DSM 6794 / NBRC 15988 / NCIMB 1366 / Fx l1 / Sio-4)</name>
    <name type="common">Flexibacter litoralis</name>
    <dbReference type="NCBI Taxonomy" id="880071"/>
    <lineage>
        <taxon>Bacteria</taxon>
        <taxon>Pseudomonadati</taxon>
        <taxon>Bacteroidota</taxon>
        <taxon>Cytophagia</taxon>
        <taxon>Cytophagales</taxon>
        <taxon>Bernardetiaceae</taxon>
        <taxon>Bernardetia</taxon>
    </lineage>
</organism>
<feature type="modified residue" description="4-aspartylphosphate" evidence="2">
    <location>
        <position position="66"/>
    </location>
</feature>
<gene>
    <name evidence="4" type="ordered locus">Fleli_0892</name>
</gene>
<dbReference type="InterPro" id="IPR001789">
    <property type="entry name" value="Sig_transdc_resp-reg_receiver"/>
</dbReference>
<dbReference type="InterPro" id="IPR050595">
    <property type="entry name" value="Bact_response_regulator"/>
</dbReference>